<organism evidence="2 3">
    <name type="scientific">Pseudomyxococcus hansupus</name>
    <dbReference type="NCBI Taxonomy" id="1297742"/>
    <lineage>
        <taxon>Bacteria</taxon>
        <taxon>Pseudomonadati</taxon>
        <taxon>Myxococcota</taxon>
        <taxon>Myxococcia</taxon>
        <taxon>Myxococcales</taxon>
        <taxon>Cystobacterineae</taxon>
        <taxon>Myxococcaceae</taxon>
        <taxon>Pseudomyxococcus</taxon>
    </lineage>
</organism>
<keyword evidence="3" id="KW-1185">Reference proteome</keyword>
<dbReference type="EMBL" id="CP012109">
    <property type="protein sequence ID" value="AKQ68652.1"/>
    <property type="molecule type" value="Genomic_DNA"/>
</dbReference>
<dbReference type="AlphaFoldDB" id="A0A0H4XK94"/>
<proteinExistence type="predicted"/>
<accession>A0A0H4XK94</accession>
<name>A0A0H4XK94_9BACT</name>
<protein>
    <submittedName>
        <fullName evidence="2">Uncharacterized protein</fullName>
    </submittedName>
</protein>
<dbReference type="Proteomes" id="UP000009026">
    <property type="component" value="Chromosome"/>
</dbReference>
<feature type="compositionally biased region" description="Basic and acidic residues" evidence="1">
    <location>
        <begin position="18"/>
        <end position="28"/>
    </location>
</feature>
<sequence length="50" mass="5038">MQGAVHGGAEGNRKRAARKGDARVECRRMTSGPDAGMGNVGGGAPSEVRA</sequence>
<dbReference type="KEGG" id="mym:A176_005564"/>
<feature type="compositionally biased region" description="Gly residues" evidence="1">
    <location>
        <begin position="1"/>
        <end position="10"/>
    </location>
</feature>
<reference evidence="2 3" key="1">
    <citation type="journal article" date="2016" name="PLoS ONE">
        <title>Complete Genome Sequence and Comparative Genomics of a Novel Myxobacterium Myxococcus hansupus.</title>
        <authorList>
            <person name="Sharma G."/>
            <person name="Narwani T."/>
            <person name="Subramanian S."/>
        </authorList>
    </citation>
    <scope>NUCLEOTIDE SEQUENCE [LARGE SCALE GENOMIC DNA]</scope>
    <source>
        <strain evidence="3">mixupus</strain>
    </source>
</reference>
<evidence type="ECO:0000313" key="3">
    <source>
        <dbReference type="Proteomes" id="UP000009026"/>
    </source>
</evidence>
<gene>
    <name evidence="2" type="ORF">A176_005564</name>
</gene>
<feature type="region of interest" description="Disordered" evidence="1">
    <location>
        <begin position="1"/>
        <end position="50"/>
    </location>
</feature>
<evidence type="ECO:0000313" key="2">
    <source>
        <dbReference type="EMBL" id="AKQ68652.1"/>
    </source>
</evidence>
<evidence type="ECO:0000256" key="1">
    <source>
        <dbReference type="SAM" id="MobiDB-lite"/>
    </source>
</evidence>